<protein>
    <submittedName>
        <fullName evidence="2">Uncharacterized protein</fullName>
    </submittedName>
</protein>
<reference evidence="2 3" key="1">
    <citation type="journal article" date="2020" name="G3 (Bethesda)">
        <title>Genetic Underpinnings of Host Manipulation by Ophiocordyceps as Revealed by Comparative Transcriptomics.</title>
        <authorList>
            <person name="Will I."/>
            <person name="Das B."/>
            <person name="Trinh T."/>
            <person name="Brachmann A."/>
            <person name="Ohm R.A."/>
            <person name="de Bekker C."/>
        </authorList>
    </citation>
    <scope>NUCLEOTIDE SEQUENCE [LARGE SCALE GENOMIC DNA]</scope>
    <source>
        <strain evidence="2 3">EC05</strain>
    </source>
</reference>
<gene>
    <name evidence="2" type="ORF">GQ602_007381</name>
</gene>
<feature type="compositionally biased region" description="Basic and acidic residues" evidence="1">
    <location>
        <begin position="71"/>
        <end position="81"/>
    </location>
</feature>
<feature type="compositionally biased region" description="Basic and acidic residues" evidence="1">
    <location>
        <begin position="41"/>
        <end position="50"/>
    </location>
</feature>
<keyword evidence="3" id="KW-1185">Reference proteome</keyword>
<dbReference type="Proteomes" id="UP000562929">
    <property type="component" value="Unassembled WGS sequence"/>
</dbReference>
<sequence length="81" mass="9115">MLSPLPPESKETNWVWLMGLRDGSEKYLERRLSQSGQRGPTRGELREKQASAKGLGVKGNTQQGTTYMQMRGDRAGGDYRE</sequence>
<feature type="compositionally biased region" description="Polar residues" evidence="1">
    <location>
        <begin position="59"/>
        <end position="68"/>
    </location>
</feature>
<evidence type="ECO:0000313" key="2">
    <source>
        <dbReference type="EMBL" id="KAF4581244.1"/>
    </source>
</evidence>
<name>A0A8H4Q151_9HYPO</name>
<proteinExistence type="predicted"/>
<dbReference type="EMBL" id="JAACLJ010000009">
    <property type="protein sequence ID" value="KAF4581244.1"/>
    <property type="molecule type" value="Genomic_DNA"/>
</dbReference>
<evidence type="ECO:0000256" key="1">
    <source>
        <dbReference type="SAM" id="MobiDB-lite"/>
    </source>
</evidence>
<comment type="caution">
    <text evidence="2">The sequence shown here is derived from an EMBL/GenBank/DDBJ whole genome shotgun (WGS) entry which is preliminary data.</text>
</comment>
<accession>A0A8H4Q151</accession>
<feature type="region of interest" description="Disordered" evidence="1">
    <location>
        <begin position="28"/>
        <end position="81"/>
    </location>
</feature>
<evidence type="ECO:0000313" key="3">
    <source>
        <dbReference type="Proteomes" id="UP000562929"/>
    </source>
</evidence>
<organism evidence="2 3">
    <name type="scientific">Ophiocordyceps camponoti-floridani</name>
    <dbReference type="NCBI Taxonomy" id="2030778"/>
    <lineage>
        <taxon>Eukaryota</taxon>
        <taxon>Fungi</taxon>
        <taxon>Dikarya</taxon>
        <taxon>Ascomycota</taxon>
        <taxon>Pezizomycotina</taxon>
        <taxon>Sordariomycetes</taxon>
        <taxon>Hypocreomycetidae</taxon>
        <taxon>Hypocreales</taxon>
        <taxon>Ophiocordycipitaceae</taxon>
        <taxon>Ophiocordyceps</taxon>
    </lineage>
</organism>
<dbReference type="AlphaFoldDB" id="A0A8H4Q151"/>